<keyword evidence="1" id="KW-0175">Coiled coil</keyword>
<evidence type="ECO:0000256" key="2">
    <source>
        <dbReference type="SAM" id="MobiDB-lite"/>
    </source>
</evidence>
<evidence type="ECO:0000313" key="3">
    <source>
        <dbReference type="EMBL" id="KNE71035.1"/>
    </source>
</evidence>
<gene>
    <name evidence="3" type="ORF">AMAG_15290</name>
</gene>
<dbReference type="EMBL" id="GG745369">
    <property type="protein sequence ID" value="KNE71035.1"/>
    <property type="molecule type" value="Genomic_DNA"/>
</dbReference>
<feature type="compositionally biased region" description="Basic and acidic residues" evidence="2">
    <location>
        <begin position="346"/>
        <end position="355"/>
    </location>
</feature>
<feature type="coiled-coil region" evidence="1">
    <location>
        <begin position="37"/>
        <end position="64"/>
    </location>
</feature>
<organism evidence="3 4">
    <name type="scientific">Allomyces macrogynus (strain ATCC 38327)</name>
    <name type="common">Allomyces javanicus var. macrogynus</name>
    <dbReference type="NCBI Taxonomy" id="578462"/>
    <lineage>
        <taxon>Eukaryota</taxon>
        <taxon>Fungi</taxon>
        <taxon>Fungi incertae sedis</taxon>
        <taxon>Blastocladiomycota</taxon>
        <taxon>Blastocladiomycetes</taxon>
        <taxon>Blastocladiales</taxon>
        <taxon>Blastocladiaceae</taxon>
        <taxon>Allomyces</taxon>
    </lineage>
</organism>
<dbReference type="AlphaFoldDB" id="A0A0L0T8J5"/>
<accession>A0A0L0T8J5</accession>
<evidence type="ECO:0000256" key="1">
    <source>
        <dbReference type="SAM" id="Coils"/>
    </source>
</evidence>
<name>A0A0L0T8J5_ALLM3</name>
<dbReference type="VEuPathDB" id="FungiDB:AMAG_15290"/>
<sequence length="355" mass="38046">MDEFHDDGPAAGATVTAKLRSKVGELKAHLNEEKALRSKTDKALRKVLRERDALREENAELRSTILHWEAIVAYLEAQSPYQAFPYTAPPPLRSRLMSRGGEDSPPDEVLPGVQGATHADQVAALLGNVHAAAGRPAHPPSKWGGMRKKLRRVWDHTRDLFQQPVKLDTLSLADSNHTHVTARRCLLDAGLHRVPRPMTVAGGTRRTFLRRPRHRHTTVPRPGTPRREPPSGACGRVPEPPIDRFMPPPPAPAIPIPPRGASQLPGAADETIDEVSHAAAISASVPGSADIGVAPTPVRVGVARGHATARGTRWPAAVGSDRMDCDSAANTAAGGRTVAVAQPEPADSKAATDRQ</sequence>
<dbReference type="Proteomes" id="UP000054350">
    <property type="component" value="Unassembled WGS sequence"/>
</dbReference>
<keyword evidence="4" id="KW-1185">Reference proteome</keyword>
<protein>
    <submittedName>
        <fullName evidence="3">Uncharacterized protein</fullName>
    </submittedName>
</protein>
<proteinExistence type="predicted"/>
<reference evidence="4" key="2">
    <citation type="submission" date="2009-11" db="EMBL/GenBank/DDBJ databases">
        <title>The Genome Sequence of Allomyces macrogynus strain ATCC 38327.</title>
        <authorList>
            <consortium name="The Broad Institute Genome Sequencing Platform"/>
            <person name="Russ C."/>
            <person name="Cuomo C."/>
            <person name="Shea T."/>
            <person name="Young S.K."/>
            <person name="Zeng Q."/>
            <person name="Koehrsen M."/>
            <person name="Haas B."/>
            <person name="Borodovsky M."/>
            <person name="Guigo R."/>
            <person name="Alvarado L."/>
            <person name="Berlin A."/>
            <person name="Borenstein D."/>
            <person name="Chen Z."/>
            <person name="Engels R."/>
            <person name="Freedman E."/>
            <person name="Gellesch M."/>
            <person name="Goldberg J."/>
            <person name="Griggs A."/>
            <person name="Gujja S."/>
            <person name="Heiman D."/>
            <person name="Hepburn T."/>
            <person name="Howarth C."/>
            <person name="Jen D."/>
            <person name="Larson L."/>
            <person name="Lewis B."/>
            <person name="Mehta T."/>
            <person name="Park D."/>
            <person name="Pearson M."/>
            <person name="Roberts A."/>
            <person name="Saif S."/>
            <person name="Shenoy N."/>
            <person name="Sisk P."/>
            <person name="Stolte C."/>
            <person name="Sykes S."/>
            <person name="Walk T."/>
            <person name="White J."/>
            <person name="Yandava C."/>
            <person name="Burger G."/>
            <person name="Gray M.W."/>
            <person name="Holland P.W.H."/>
            <person name="King N."/>
            <person name="Lang F.B.F."/>
            <person name="Roger A.J."/>
            <person name="Ruiz-Trillo I."/>
            <person name="Lander E."/>
            <person name="Nusbaum C."/>
        </authorList>
    </citation>
    <scope>NUCLEOTIDE SEQUENCE [LARGE SCALE GENOMIC DNA]</scope>
    <source>
        <strain evidence="4">ATCC 38327</strain>
    </source>
</reference>
<evidence type="ECO:0000313" key="4">
    <source>
        <dbReference type="Proteomes" id="UP000054350"/>
    </source>
</evidence>
<reference evidence="3 4" key="1">
    <citation type="submission" date="2009-11" db="EMBL/GenBank/DDBJ databases">
        <title>Annotation of Allomyces macrogynus ATCC 38327.</title>
        <authorList>
            <consortium name="The Broad Institute Genome Sequencing Platform"/>
            <person name="Russ C."/>
            <person name="Cuomo C."/>
            <person name="Burger G."/>
            <person name="Gray M.W."/>
            <person name="Holland P.W.H."/>
            <person name="King N."/>
            <person name="Lang F.B.F."/>
            <person name="Roger A.J."/>
            <person name="Ruiz-Trillo I."/>
            <person name="Young S.K."/>
            <person name="Zeng Q."/>
            <person name="Gargeya S."/>
            <person name="Fitzgerald M."/>
            <person name="Haas B."/>
            <person name="Abouelleil A."/>
            <person name="Alvarado L."/>
            <person name="Arachchi H.M."/>
            <person name="Berlin A."/>
            <person name="Chapman S.B."/>
            <person name="Gearin G."/>
            <person name="Goldberg J."/>
            <person name="Griggs A."/>
            <person name="Gujja S."/>
            <person name="Hansen M."/>
            <person name="Heiman D."/>
            <person name="Howarth C."/>
            <person name="Larimer J."/>
            <person name="Lui A."/>
            <person name="MacDonald P.J.P."/>
            <person name="McCowen C."/>
            <person name="Montmayeur A."/>
            <person name="Murphy C."/>
            <person name="Neiman D."/>
            <person name="Pearson M."/>
            <person name="Priest M."/>
            <person name="Roberts A."/>
            <person name="Saif S."/>
            <person name="Shea T."/>
            <person name="Sisk P."/>
            <person name="Stolte C."/>
            <person name="Sykes S."/>
            <person name="Wortman J."/>
            <person name="Nusbaum C."/>
            <person name="Birren B."/>
        </authorList>
    </citation>
    <scope>NUCLEOTIDE SEQUENCE [LARGE SCALE GENOMIC DNA]</scope>
    <source>
        <strain evidence="3 4">ATCC 38327</strain>
    </source>
</reference>
<feature type="region of interest" description="Disordered" evidence="2">
    <location>
        <begin position="335"/>
        <end position="355"/>
    </location>
</feature>
<dbReference type="SUPFAM" id="SSF90257">
    <property type="entry name" value="Myosin rod fragments"/>
    <property type="match status" value="1"/>
</dbReference>